<keyword evidence="3" id="KW-1185">Reference proteome</keyword>
<name>A0A443HVD9_BYSSP</name>
<reference evidence="2 3" key="1">
    <citation type="journal article" date="2018" name="Front. Microbiol.">
        <title>Genomic and genetic insights into a cosmopolitan fungus, Paecilomyces variotii (Eurotiales).</title>
        <authorList>
            <person name="Urquhart A.S."/>
            <person name="Mondo S.J."/>
            <person name="Makela M.R."/>
            <person name="Hane J.K."/>
            <person name="Wiebenga A."/>
            <person name="He G."/>
            <person name="Mihaltcheva S."/>
            <person name="Pangilinan J."/>
            <person name="Lipzen A."/>
            <person name="Barry K."/>
            <person name="de Vries R.P."/>
            <person name="Grigoriev I.V."/>
            <person name="Idnurm A."/>
        </authorList>
    </citation>
    <scope>NUCLEOTIDE SEQUENCE [LARGE SCALE GENOMIC DNA]</scope>
    <source>
        <strain evidence="2 3">CBS 101075</strain>
    </source>
</reference>
<evidence type="ECO:0000256" key="1">
    <source>
        <dbReference type="SAM" id="MobiDB-lite"/>
    </source>
</evidence>
<evidence type="ECO:0000313" key="2">
    <source>
        <dbReference type="EMBL" id="RWQ95797.1"/>
    </source>
</evidence>
<feature type="region of interest" description="Disordered" evidence="1">
    <location>
        <begin position="35"/>
        <end position="144"/>
    </location>
</feature>
<feature type="compositionally biased region" description="Basic and acidic residues" evidence="1">
    <location>
        <begin position="112"/>
        <end position="130"/>
    </location>
</feature>
<dbReference type="VEuPathDB" id="FungiDB:C8Q69DRAFT_267405"/>
<organism evidence="2 3">
    <name type="scientific">Byssochlamys spectabilis</name>
    <name type="common">Paecilomyces variotii</name>
    <dbReference type="NCBI Taxonomy" id="264951"/>
    <lineage>
        <taxon>Eukaryota</taxon>
        <taxon>Fungi</taxon>
        <taxon>Dikarya</taxon>
        <taxon>Ascomycota</taxon>
        <taxon>Pezizomycotina</taxon>
        <taxon>Eurotiomycetes</taxon>
        <taxon>Eurotiomycetidae</taxon>
        <taxon>Eurotiales</taxon>
        <taxon>Thermoascaceae</taxon>
        <taxon>Paecilomyces</taxon>
    </lineage>
</organism>
<sequence length="167" mass="18306">MASNRFPSSTSRVRQLLTPHLIRPSFVPVQSIVRPAGIPAPYGVSARFKSDSMEASSLKSREWRGTSTDDHAINRTKKHDITDPQMESTQSGQGERERNEAIADASKSSSTTERDVNKSQERAKKEHPHAPEPVIGVNDEKGEVSSADDALALYSCVNCQQALCMVV</sequence>
<proteinExistence type="predicted"/>
<feature type="compositionally biased region" description="Basic and acidic residues" evidence="1">
    <location>
        <begin position="59"/>
        <end position="73"/>
    </location>
</feature>
<dbReference type="AlphaFoldDB" id="A0A443HVD9"/>
<accession>A0A443HVD9</accession>
<dbReference type="EMBL" id="RCNU01000005">
    <property type="protein sequence ID" value="RWQ95797.1"/>
    <property type="molecule type" value="Genomic_DNA"/>
</dbReference>
<dbReference type="RefSeq" id="XP_028485442.1">
    <property type="nucleotide sequence ID" value="XM_028626758.1"/>
</dbReference>
<dbReference type="Proteomes" id="UP000283841">
    <property type="component" value="Unassembled WGS sequence"/>
</dbReference>
<comment type="caution">
    <text evidence="2">The sequence shown here is derived from an EMBL/GenBank/DDBJ whole genome shotgun (WGS) entry which is preliminary data.</text>
</comment>
<gene>
    <name evidence="2" type="ORF">C8Q69DRAFT_267405</name>
</gene>
<dbReference type="GeneID" id="39596035"/>
<protein>
    <submittedName>
        <fullName evidence="2">Uncharacterized protein</fullName>
    </submittedName>
</protein>
<evidence type="ECO:0000313" key="3">
    <source>
        <dbReference type="Proteomes" id="UP000283841"/>
    </source>
</evidence>